<evidence type="ECO:0000313" key="8">
    <source>
        <dbReference type="Proteomes" id="UP001583186"/>
    </source>
</evidence>
<proteinExistence type="inferred from homology"/>
<dbReference type="PROSITE" id="PS51581">
    <property type="entry name" value="SAM_GTMT"/>
    <property type="match status" value="1"/>
</dbReference>
<dbReference type="InterPro" id="IPR013216">
    <property type="entry name" value="Methyltransf_11"/>
</dbReference>
<organism evidence="7 8">
    <name type="scientific">Sporothrix stenoceras</name>
    <dbReference type="NCBI Taxonomy" id="5173"/>
    <lineage>
        <taxon>Eukaryota</taxon>
        <taxon>Fungi</taxon>
        <taxon>Dikarya</taxon>
        <taxon>Ascomycota</taxon>
        <taxon>Pezizomycotina</taxon>
        <taxon>Sordariomycetes</taxon>
        <taxon>Sordariomycetidae</taxon>
        <taxon>Ophiostomatales</taxon>
        <taxon>Ophiostomataceae</taxon>
        <taxon>Sporothrix</taxon>
    </lineage>
</organism>
<evidence type="ECO:0000313" key="7">
    <source>
        <dbReference type="EMBL" id="KAL1897341.1"/>
    </source>
</evidence>
<dbReference type="Pfam" id="PF08241">
    <property type="entry name" value="Methyltransf_11"/>
    <property type="match status" value="1"/>
</dbReference>
<evidence type="ECO:0000256" key="1">
    <source>
        <dbReference type="ARBA" id="ARBA00022603"/>
    </source>
</evidence>
<keyword evidence="8" id="KW-1185">Reference proteome</keyword>
<comment type="caution">
    <text evidence="4">Lacks conserved residue(s) required for the propagation of feature annotation.</text>
</comment>
<evidence type="ECO:0000256" key="4">
    <source>
        <dbReference type="PROSITE-ProRule" id="PRU00914"/>
    </source>
</evidence>
<keyword evidence="2 4" id="KW-0808">Transferase</keyword>
<keyword evidence="3 4" id="KW-0949">S-adenosyl-L-methionine</keyword>
<gene>
    <name evidence="7" type="ORF">Sste5346_004077</name>
</gene>
<dbReference type="InterPro" id="IPR050447">
    <property type="entry name" value="Erg6_SMT_methyltransf"/>
</dbReference>
<feature type="domain" description="Methyltransferase type 11" evidence="6">
    <location>
        <begin position="106"/>
        <end position="228"/>
    </location>
</feature>
<dbReference type="EMBL" id="JAWCUI010000019">
    <property type="protein sequence ID" value="KAL1897341.1"/>
    <property type="molecule type" value="Genomic_DNA"/>
</dbReference>
<feature type="region of interest" description="SAM motif III" evidence="4">
    <location>
        <begin position="219"/>
        <end position="228"/>
    </location>
</feature>
<dbReference type="PANTHER" id="PTHR44068:SF11">
    <property type="entry name" value="GERANYL DIPHOSPHATE 2-C-METHYLTRANSFERASE"/>
    <property type="match status" value="1"/>
</dbReference>
<dbReference type="Proteomes" id="UP001583186">
    <property type="component" value="Unassembled WGS sequence"/>
</dbReference>
<keyword evidence="1 4" id="KW-0489">Methyltransferase</keyword>
<dbReference type="Gene3D" id="3.40.50.150">
    <property type="entry name" value="Vaccinia Virus protein VP39"/>
    <property type="match status" value="1"/>
</dbReference>
<sequence>MAAPTATAATGDVPAENTDLSRQYDTPMGLAHTTMQALKDRIKLHYDLASDYYVSLWGEHIHHGYWPTDESKAKESKETAQANLIRLLLSISGLNKEDEGKPLTVLDVGCGVGGTSRYLASNLGARVTGITISTRQVELATKLAEKLAAEGTEGETAPTADDGGFLSVGKGQVRFLELDAEKMGEFFKEDSDKFDVVWISEALSHFPDKALFFRNAHLVLKPGGKLVLADWFKAEDLDETTFNNDIKPIEDGMLLPPMCTQAGYVKLATDAGLRVLAEPKDISQDVKQTWDLSWALVQKPSLWAFALSQGRDGIAFLQAFRAMRRGYANGTFRYAVMSFEK</sequence>
<protein>
    <recommendedName>
        <fullName evidence="6">Methyltransferase type 11 domain-containing protein</fullName>
    </recommendedName>
</protein>
<dbReference type="InterPro" id="IPR029063">
    <property type="entry name" value="SAM-dependent_MTases_sf"/>
</dbReference>
<reference evidence="7 8" key="1">
    <citation type="journal article" date="2024" name="IMA Fungus">
        <title>IMA Genome - F19 : A genome assembly and annotation guide to empower mycologists, including annotated draft genome sequences of Ceratocystis pirilliformis, Diaporthe australafricana, Fusarium ophioides, Paecilomyces lecythidis, and Sporothrix stenoceras.</title>
        <authorList>
            <person name="Aylward J."/>
            <person name="Wilson A.M."/>
            <person name="Visagie C.M."/>
            <person name="Spraker J."/>
            <person name="Barnes I."/>
            <person name="Buitendag C."/>
            <person name="Ceriani C."/>
            <person name="Del Mar Angel L."/>
            <person name="du Plessis D."/>
            <person name="Fuchs T."/>
            <person name="Gasser K."/>
            <person name="Kramer D."/>
            <person name="Li W."/>
            <person name="Munsamy K."/>
            <person name="Piso A."/>
            <person name="Price J.L."/>
            <person name="Sonnekus B."/>
            <person name="Thomas C."/>
            <person name="van der Nest A."/>
            <person name="van Dijk A."/>
            <person name="van Heerden A."/>
            <person name="van Vuuren N."/>
            <person name="Yilmaz N."/>
            <person name="Duong T.A."/>
            <person name="van der Merwe N.A."/>
            <person name="Wingfield M.J."/>
            <person name="Wingfield B.D."/>
        </authorList>
    </citation>
    <scope>NUCLEOTIDE SEQUENCE [LARGE SCALE GENOMIC DNA]</scope>
    <source>
        <strain evidence="7 8">CMW 5346</strain>
    </source>
</reference>
<evidence type="ECO:0000256" key="2">
    <source>
        <dbReference type="ARBA" id="ARBA00022679"/>
    </source>
</evidence>
<dbReference type="PANTHER" id="PTHR44068">
    <property type="entry name" value="ZGC:194242"/>
    <property type="match status" value="1"/>
</dbReference>
<name>A0ABR3ZBA9_9PEZI</name>
<dbReference type="SUPFAM" id="SSF53335">
    <property type="entry name" value="S-adenosyl-L-methionine-dependent methyltransferases"/>
    <property type="match status" value="1"/>
</dbReference>
<evidence type="ECO:0000256" key="3">
    <source>
        <dbReference type="ARBA" id="ARBA00022691"/>
    </source>
</evidence>
<feature type="region of interest" description="Disordered" evidence="5">
    <location>
        <begin position="1"/>
        <end position="22"/>
    </location>
</feature>
<evidence type="ECO:0000256" key="5">
    <source>
        <dbReference type="SAM" id="MobiDB-lite"/>
    </source>
</evidence>
<comment type="similarity">
    <text evidence="4">Belongs to the class I-like SAM-binding methyltransferase superfamily. gTMT family.</text>
</comment>
<comment type="caution">
    <text evidence="7">The sequence shown here is derived from an EMBL/GenBank/DDBJ whole genome shotgun (WGS) entry which is preliminary data.</text>
</comment>
<evidence type="ECO:0000259" key="6">
    <source>
        <dbReference type="Pfam" id="PF08241"/>
    </source>
</evidence>
<feature type="region of interest" description="SAM motif I" evidence="4">
    <location>
        <begin position="105"/>
        <end position="114"/>
    </location>
</feature>
<dbReference type="InterPro" id="IPR025774">
    <property type="entry name" value="PiNMT-like"/>
</dbReference>
<dbReference type="CDD" id="cd02440">
    <property type="entry name" value="AdoMet_MTases"/>
    <property type="match status" value="1"/>
</dbReference>
<accession>A0ABR3ZBA9</accession>